<dbReference type="OrthoDB" id="6433361at2759"/>
<name>A0A8J2LRJ8_9HEXA</name>
<sequence>MNKLVFLLLLSVSIINGQEGADCSDDSSICDFDPSTFLKCVEGKCKCEDDLVWTTDNCTIPFGKPCEQETGPRCNSESFHTCADGQCACKDEEWKYDSKSDKCSLKEGAICEEDEPCYSNSKCEMEDSEEEGVCRCLGNFPPNKNRECLYDHGAQCDPGNNLCNSENRLISQCDPGNNLCNSENRLICNSATLRCECNAETKYDEVAKECRKPLDAECKDDVECSTLTVCSTDGKCDCAGTLVRGAAGNCVIEYEKQCGLDEHIGACDQEGNQICKGNKCVCIQDETMTYDQYLKSCYVPKGKRCYSNTNCHPDFTCDTKTNTCECGKDFIDEDDECKITFGKACREEGKIGQCSFSHNLVCGSTSNKCECKEKYVGIQRDSFTVCLGNYSASCTVPLNCNLDRSLTCNLSTKKCGCFYPNDQEYVEEEGACKSLVEGYCDLVESDSETKPRFISCGANMECVKTATGNSNECRCRQGFLELGRTCNTGNSNIAGLAFLLISGILVLIR</sequence>
<feature type="signal peptide" evidence="1">
    <location>
        <begin position="1"/>
        <end position="20"/>
    </location>
</feature>
<evidence type="ECO:0000313" key="2">
    <source>
        <dbReference type="EMBL" id="CAG7837519.1"/>
    </source>
</evidence>
<accession>A0A8J2LRJ8</accession>
<proteinExistence type="predicted"/>
<evidence type="ECO:0000256" key="1">
    <source>
        <dbReference type="SAM" id="SignalP"/>
    </source>
</evidence>
<protein>
    <submittedName>
        <fullName evidence="2">Uncharacterized protein</fullName>
    </submittedName>
</protein>
<organism evidence="2 3">
    <name type="scientific">Allacma fusca</name>
    <dbReference type="NCBI Taxonomy" id="39272"/>
    <lineage>
        <taxon>Eukaryota</taxon>
        <taxon>Metazoa</taxon>
        <taxon>Ecdysozoa</taxon>
        <taxon>Arthropoda</taxon>
        <taxon>Hexapoda</taxon>
        <taxon>Collembola</taxon>
        <taxon>Symphypleona</taxon>
        <taxon>Sminthuridae</taxon>
        <taxon>Allacma</taxon>
    </lineage>
</organism>
<dbReference type="EMBL" id="CAJVCH010571435">
    <property type="protein sequence ID" value="CAG7837519.1"/>
    <property type="molecule type" value="Genomic_DNA"/>
</dbReference>
<evidence type="ECO:0000313" key="3">
    <source>
        <dbReference type="Proteomes" id="UP000708208"/>
    </source>
</evidence>
<dbReference type="Proteomes" id="UP000708208">
    <property type="component" value="Unassembled WGS sequence"/>
</dbReference>
<dbReference type="AlphaFoldDB" id="A0A8J2LRJ8"/>
<gene>
    <name evidence="2" type="ORF">AFUS01_LOCUS46622</name>
</gene>
<keyword evidence="3" id="KW-1185">Reference proteome</keyword>
<comment type="caution">
    <text evidence="2">The sequence shown here is derived from an EMBL/GenBank/DDBJ whole genome shotgun (WGS) entry which is preliminary data.</text>
</comment>
<keyword evidence="1" id="KW-0732">Signal</keyword>
<feature type="chain" id="PRO_5035161960" evidence="1">
    <location>
        <begin position="21"/>
        <end position="509"/>
    </location>
</feature>
<reference evidence="2" key="1">
    <citation type="submission" date="2021-06" db="EMBL/GenBank/DDBJ databases">
        <authorList>
            <person name="Hodson N. C."/>
            <person name="Mongue J. A."/>
            <person name="Jaron S. K."/>
        </authorList>
    </citation>
    <scope>NUCLEOTIDE SEQUENCE</scope>
</reference>